<gene>
    <name evidence="2" type="ORF">SAMN05444351_3769</name>
</gene>
<dbReference type="Proteomes" id="UP000184471">
    <property type="component" value="Unassembled WGS sequence"/>
</dbReference>
<keyword evidence="3" id="KW-1185">Reference proteome</keyword>
<protein>
    <recommendedName>
        <fullName evidence="1">DUF559 domain-containing protein</fullName>
    </recommendedName>
</protein>
<proteinExistence type="predicted"/>
<dbReference type="RefSeq" id="WP_073421771.1">
    <property type="nucleotide sequence ID" value="NZ_FQVX01000003.1"/>
</dbReference>
<dbReference type="EMBL" id="FQVX01000003">
    <property type="protein sequence ID" value="SHG95918.1"/>
    <property type="molecule type" value="Genomic_DNA"/>
</dbReference>
<reference evidence="2 3" key="1">
    <citation type="submission" date="2016-11" db="EMBL/GenBank/DDBJ databases">
        <authorList>
            <person name="Jaros S."/>
            <person name="Januszkiewicz K."/>
            <person name="Wedrychowicz H."/>
        </authorList>
    </citation>
    <scope>NUCLEOTIDE SEQUENCE [LARGE SCALE GENOMIC DNA]</scope>
    <source>
        <strain evidence="2 3">DSM 45408</strain>
    </source>
</reference>
<sequence>MDVDLVVGPAGWATRAELLRHVSARTLSTWVTRGRLVRLAPGVLATPVAAQRWRVRVAAALAGRGAVASHGTALALWQLLPPPPGPVHVTVADGRSARGPAGVVVHRNAAAVADRRRAGGLPVTSVERAVVDAWGAGPPTRTDVRAAAITAVRQRLCRPADLAYELERSTRLRGRAELAALVGLLADGCRSELEIWGCLRVLRAPGMPPFTQQRRLAVRGETFFLDAAYDDVQLAVEMDGAAWHGSREQRESDIRRDSLVATAGWQTLRYGYRRLTTAPDECRRDVLAVYRARRRLLGGDSVR</sequence>
<name>A0A1M5P2E3_9ACTN</name>
<dbReference type="InterPro" id="IPR007569">
    <property type="entry name" value="DUF559"/>
</dbReference>
<dbReference type="AlphaFoldDB" id="A0A1M5P2E3"/>
<dbReference type="Gene3D" id="3.40.960.10">
    <property type="entry name" value="VSR Endonuclease"/>
    <property type="match status" value="1"/>
</dbReference>
<dbReference type="Pfam" id="PF04480">
    <property type="entry name" value="DUF559"/>
    <property type="match status" value="1"/>
</dbReference>
<dbReference type="OrthoDB" id="5243722at2"/>
<evidence type="ECO:0000313" key="3">
    <source>
        <dbReference type="Proteomes" id="UP000184471"/>
    </source>
</evidence>
<organism evidence="2 3">
    <name type="scientific">Geodermatophilus nigrescens</name>
    <dbReference type="NCBI Taxonomy" id="1070870"/>
    <lineage>
        <taxon>Bacteria</taxon>
        <taxon>Bacillati</taxon>
        <taxon>Actinomycetota</taxon>
        <taxon>Actinomycetes</taxon>
        <taxon>Geodermatophilales</taxon>
        <taxon>Geodermatophilaceae</taxon>
        <taxon>Geodermatophilus</taxon>
    </lineage>
</organism>
<accession>A0A1M5P2E3</accession>
<dbReference type="STRING" id="1070870.SAMN05444351_3769"/>
<feature type="domain" description="DUF559" evidence="1">
    <location>
        <begin position="191"/>
        <end position="288"/>
    </location>
</feature>
<evidence type="ECO:0000313" key="2">
    <source>
        <dbReference type="EMBL" id="SHG95918.1"/>
    </source>
</evidence>
<evidence type="ECO:0000259" key="1">
    <source>
        <dbReference type="Pfam" id="PF04480"/>
    </source>
</evidence>